<accession>M0C0G7</accession>
<dbReference type="InterPro" id="IPR029063">
    <property type="entry name" value="SAM-dependent_MTases_sf"/>
</dbReference>
<dbReference type="GO" id="GO:0032259">
    <property type="term" value="P:methylation"/>
    <property type="evidence" value="ECO:0007669"/>
    <property type="project" value="UniProtKB-KW"/>
</dbReference>
<evidence type="ECO:0000313" key="3">
    <source>
        <dbReference type="EMBL" id="ELZ16766.1"/>
    </source>
</evidence>
<evidence type="ECO:0000313" key="4">
    <source>
        <dbReference type="Proteomes" id="UP000011657"/>
    </source>
</evidence>
<feature type="region of interest" description="Disordered" evidence="1">
    <location>
        <begin position="136"/>
        <end position="157"/>
    </location>
</feature>
<dbReference type="GO" id="GO:0008168">
    <property type="term" value="F:methyltransferase activity"/>
    <property type="evidence" value="ECO:0007669"/>
    <property type="project" value="UniProtKB-KW"/>
</dbReference>
<dbReference type="eggNOG" id="arCOG01402">
    <property type="taxonomic scope" value="Archaea"/>
</dbReference>
<keyword evidence="4" id="KW-1185">Reference proteome</keyword>
<dbReference type="NCBIfam" id="TIGR01444">
    <property type="entry name" value="fkbM_fam"/>
    <property type="match status" value="1"/>
</dbReference>
<dbReference type="Proteomes" id="UP000011657">
    <property type="component" value="Unassembled WGS sequence"/>
</dbReference>
<dbReference type="PANTHER" id="PTHR34203">
    <property type="entry name" value="METHYLTRANSFERASE, FKBM FAMILY PROTEIN"/>
    <property type="match status" value="1"/>
</dbReference>
<evidence type="ECO:0000259" key="2">
    <source>
        <dbReference type="Pfam" id="PF05050"/>
    </source>
</evidence>
<proteinExistence type="predicted"/>
<gene>
    <name evidence="3" type="ORF">C477_14173</name>
</gene>
<protein>
    <submittedName>
        <fullName evidence="3">FkbM family methyltransferase</fullName>
    </submittedName>
</protein>
<sequence>MNRLLVKSVRAIRRYTSLAYWRGRGSRTFEIEGVTATFTTEGHAARSLQIFDEGEREMVRDMVSNVDDDDVFWDIGGHLGFHSCLVGQCTDRVETFEPTSVAADRARKHAATNDVDAAVHEYALWDANETLTLEPDSVATGGEGPVTVPARKGDDLVDDELPQPNVVKIDVEGAEPRVVDGMRETLADDQCRLVYCEVHRPAETRPSVEDHGATVEEFLDSLRDLGFTVETIMDRGLDLHVKAHAV</sequence>
<name>M0C0G7_9EURY</name>
<dbReference type="SUPFAM" id="SSF53335">
    <property type="entry name" value="S-adenosyl-L-methionine-dependent methyltransferases"/>
    <property type="match status" value="1"/>
</dbReference>
<feature type="domain" description="Methyltransferase FkbM" evidence="2">
    <location>
        <begin position="74"/>
        <end position="227"/>
    </location>
</feature>
<comment type="caution">
    <text evidence="3">The sequence shown here is derived from an EMBL/GenBank/DDBJ whole genome shotgun (WGS) entry which is preliminary data.</text>
</comment>
<dbReference type="EMBL" id="AOIS01000047">
    <property type="protein sequence ID" value="ELZ16766.1"/>
    <property type="molecule type" value="Genomic_DNA"/>
</dbReference>
<dbReference type="PANTHER" id="PTHR34203:SF15">
    <property type="entry name" value="SLL1173 PROTEIN"/>
    <property type="match status" value="1"/>
</dbReference>
<evidence type="ECO:0000256" key="1">
    <source>
        <dbReference type="SAM" id="MobiDB-lite"/>
    </source>
</evidence>
<dbReference type="InterPro" id="IPR006342">
    <property type="entry name" value="FkbM_mtfrase"/>
</dbReference>
<dbReference type="Gene3D" id="3.40.50.150">
    <property type="entry name" value="Vaccinia Virus protein VP39"/>
    <property type="match status" value="1"/>
</dbReference>
<organism evidence="3 4">
    <name type="scientific">Haloterrigena salina JCM 13891</name>
    <dbReference type="NCBI Taxonomy" id="1227488"/>
    <lineage>
        <taxon>Archaea</taxon>
        <taxon>Methanobacteriati</taxon>
        <taxon>Methanobacteriota</taxon>
        <taxon>Stenosarchaea group</taxon>
        <taxon>Halobacteria</taxon>
        <taxon>Halobacteriales</taxon>
        <taxon>Natrialbaceae</taxon>
        <taxon>Haloterrigena</taxon>
    </lineage>
</organism>
<dbReference type="PATRIC" id="fig|1227488.3.peg.2827"/>
<reference evidence="3 4" key="1">
    <citation type="journal article" date="2014" name="PLoS Genet.">
        <title>Phylogenetically driven sequencing of extremely halophilic archaea reveals strategies for static and dynamic osmo-response.</title>
        <authorList>
            <person name="Becker E.A."/>
            <person name="Seitzer P.M."/>
            <person name="Tritt A."/>
            <person name="Larsen D."/>
            <person name="Krusor M."/>
            <person name="Yao A.I."/>
            <person name="Wu D."/>
            <person name="Madern D."/>
            <person name="Eisen J.A."/>
            <person name="Darling A.E."/>
            <person name="Facciotti M.T."/>
        </authorList>
    </citation>
    <scope>NUCLEOTIDE SEQUENCE [LARGE SCALE GENOMIC DNA]</scope>
    <source>
        <strain evidence="3 4">JCM 13891</strain>
    </source>
</reference>
<dbReference type="STRING" id="1227488.C477_14173"/>
<dbReference type="Pfam" id="PF05050">
    <property type="entry name" value="Methyltransf_21"/>
    <property type="match status" value="1"/>
</dbReference>
<keyword evidence="3" id="KW-0808">Transferase</keyword>
<keyword evidence="3" id="KW-0489">Methyltransferase</keyword>
<dbReference type="InterPro" id="IPR052514">
    <property type="entry name" value="SAM-dependent_MTase"/>
</dbReference>
<dbReference type="AlphaFoldDB" id="M0C0G7"/>